<evidence type="ECO:0000256" key="7">
    <source>
        <dbReference type="ARBA" id="ARBA00023004"/>
    </source>
</evidence>
<dbReference type="PRINTS" id="PR00458">
    <property type="entry name" value="PEROXIDASE"/>
</dbReference>
<dbReference type="GeneID" id="112277702"/>
<comment type="cofactor">
    <cofactor evidence="11 14">
        <name>Ca(2+)</name>
        <dbReference type="ChEBI" id="CHEBI:29108"/>
    </cofactor>
    <text evidence="11 14">Binds 2 calcium ions per subunit.</text>
</comment>
<dbReference type="SUPFAM" id="SSF48113">
    <property type="entry name" value="Heme-dependent peroxidases"/>
    <property type="match status" value="1"/>
</dbReference>
<dbReference type="GO" id="GO:0046872">
    <property type="term" value="F:metal ion binding"/>
    <property type="evidence" value="ECO:0007669"/>
    <property type="project" value="UniProtKB-UniRule"/>
</dbReference>
<comment type="catalytic activity">
    <reaction evidence="1 14">
        <text>2 a phenolic donor + H2O2 = 2 a phenolic radical donor + 2 H2O</text>
        <dbReference type="Rhea" id="RHEA:56136"/>
        <dbReference type="ChEBI" id="CHEBI:15377"/>
        <dbReference type="ChEBI" id="CHEBI:16240"/>
        <dbReference type="ChEBI" id="CHEBI:139520"/>
        <dbReference type="ChEBI" id="CHEBI:139521"/>
        <dbReference type="EC" id="1.11.1.7"/>
    </reaction>
</comment>
<feature type="active site" description="Proton acceptor" evidence="9">
    <location>
        <position position="66"/>
    </location>
</feature>
<feature type="signal peptide" evidence="14">
    <location>
        <begin position="1"/>
        <end position="25"/>
    </location>
</feature>
<name>A0A2K1IBL0_PHYPA</name>
<dbReference type="Gramene" id="Pp3c26_3070V3.2">
    <property type="protein sequence ID" value="Pp3c26_3070V3.2"/>
    <property type="gene ID" value="Pp3c26_3070"/>
</dbReference>
<dbReference type="PaxDb" id="3218-PP1S306_37V6.1"/>
<keyword evidence="8 13" id="KW-1015">Disulfide bond</keyword>
<feature type="binding site" evidence="11">
    <location>
        <position position="196"/>
    </location>
    <ligand>
        <name>Ca(2+)</name>
        <dbReference type="ChEBI" id="CHEBI:29108"/>
        <label>2</label>
    </ligand>
</feature>
<dbReference type="RefSeq" id="XP_024366102.1">
    <property type="nucleotide sequence ID" value="XM_024510334.2"/>
</dbReference>
<feature type="binding site" evidence="11">
    <location>
        <position position="70"/>
    </location>
    <ligand>
        <name>Ca(2+)</name>
        <dbReference type="ChEBI" id="CHEBI:29108"/>
        <label>1</label>
    </ligand>
</feature>
<evidence type="ECO:0000313" key="18">
    <source>
        <dbReference type="Proteomes" id="UP000006727"/>
    </source>
</evidence>
<dbReference type="InterPro" id="IPR033905">
    <property type="entry name" value="Secretory_peroxidase"/>
</dbReference>
<feature type="binding site" evidence="11">
    <location>
        <position position="242"/>
    </location>
    <ligand>
        <name>Ca(2+)</name>
        <dbReference type="ChEBI" id="CHEBI:29108"/>
        <label>2</label>
    </ligand>
</feature>
<evidence type="ECO:0000256" key="10">
    <source>
        <dbReference type="PIRSR" id="PIRSR600823-2"/>
    </source>
</evidence>
<dbReference type="GO" id="GO:0005576">
    <property type="term" value="C:extracellular region"/>
    <property type="evidence" value="ECO:0007669"/>
    <property type="project" value="UniProtKB-SubCell"/>
</dbReference>
<feature type="site" description="Transition state stabilizer" evidence="12">
    <location>
        <position position="62"/>
    </location>
</feature>
<comment type="cofactor">
    <cofactor evidence="11 14">
        <name>heme b</name>
        <dbReference type="ChEBI" id="CHEBI:60344"/>
    </cofactor>
    <text evidence="11 14">Binds 1 heme b (iron(II)-protoporphyrin IX) group per subunit.</text>
</comment>
<evidence type="ECO:0000256" key="2">
    <source>
        <dbReference type="ARBA" id="ARBA00006873"/>
    </source>
</evidence>
<evidence type="ECO:0000256" key="8">
    <source>
        <dbReference type="ARBA" id="ARBA00023157"/>
    </source>
</evidence>
<dbReference type="PANTHER" id="PTHR31388:SF5">
    <property type="entry name" value="PEROXIDASE"/>
    <property type="match status" value="1"/>
</dbReference>
<evidence type="ECO:0000256" key="13">
    <source>
        <dbReference type="PIRSR" id="PIRSR600823-5"/>
    </source>
</evidence>
<dbReference type="InterPro" id="IPR019793">
    <property type="entry name" value="Peroxidases_heam-ligand_BS"/>
</dbReference>
<keyword evidence="14" id="KW-0732">Signal</keyword>
<feature type="binding site" evidence="10">
    <location>
        <position position="165"/>
    </location>
    <ligand>
        <name>substrate</name>
    </ligand>
</feature>
<feature type="binding site" evidence="11">
    <location>
        <position position="88"/>
    </location>
    <ligand>
        <name>Ca(2+)</name>
        <dbReference type="ChEBI" id="CHEBI:29108"/>
        <label>1</label>
    </ligand>
</feature>
<comment type="function">
    <text evidence="14">Removal of H(2)O(2), oxidation of toxic reductants, biosynthesis and degradation of lignin, suberization, auxin catabolism, response to environmental stresses such as wounding, pathogen attack and oxidative stress.</text>
</comment>
<feature type="binding site" evidence="11">
    <location>
        <position position="72"/>
    </location>
    <ligand>
        <name>Ca(2+)</name>
        <dbReference type="ChEBI" id="CHEBI:29108"/>
        <label>1</label>
    </ligand>
</feature>
<dbReference type="EnsemblPlants" id="Pp3c26_3070V3.1">
    <property type="protein sequence ID" value="Pp3c26_3070V3.1"/>
    <property type="gene ID" value="Pp3c26_3070"/>
</dbReference>
<dbReference type="PROSITE" id="PS50873">
    <property type="entry name" value="PEROXIDASE_4"/>
    <property type="match status" value="1"/>
</dbReference>
<feature type="chain" id="PRO_5044515060" description="Peroxidase" evidence="14">
    <location>
        <begin position="26"/>
        <end position="332"/>
    </location>
</feature>
<evidence type="ECO:0000256" key="11">
    <source>
        <dbReference type="PIRSR" id="PIRSR600823-3"/>
    </source>
</evidence>
<dbReference type="PANTHER" id="PTHR31388">
    <property type="entry name" value="PEROXIDASE 72-RELATED"/>
    <property type="match status" value="1"/>
</dbReference>
<evidence type="ECO:0000256" key="4">
    <source>
        <dbReference type="ARBA" id="ARBA00022617"/>
    </source>
</evidence>
<dbReference type="Gene3D" id="1.10.420.10">
    <property type="entry name" value="Peroxidase, domain 2"/>
    <property type="match status" value="1"/>
</dbReference>
<dbReference type="EMBL" id="ABEU02000026">
    <property type="protein sequence ID" value="PNR26680.1"/>
    <property type="molecule type" value="Genomic_DNA"/>
</dbReference>
<dbReference type="OMA" id="GRSHCAF"/>
<dbReference type="PROSITE" id="PS00435">
    <property type="entry name" value="PEROXIDASE_1"/>
    <property type="match status" value="1"/>
</dbReference>
<keyword evidence="11 14" id="KW-0106">Calcium</keyword>
<keyword evidence="18" id="KW-1185">Reference proteome</keyword>
<dbReference type="GO" id="GO:0009505">
    <property type="term" value="C:plant-type cell wall"/>
    <property type="evidence" value="ECO:0000318"/>
    <property type="project" value="GO_Central"/>
</dbReference>
<keyword evidence="14" id="KW-0964">Secreted</keyword>
<feature type="domain" description="Plant heme peroxidase family profile" evidence="15">
    <location>
        <begin position="25"/>
        <end position="320"/>
    </location>
</feature>
<comment type="subcellular location">
    <subcellularLocation>
        <location evidence="14">Secreted</location>
    </subcellularLocation>
</comment>
<dbReference type="Proteomes" id="UP000006727">
    <property type="component" value="Chromosome 26"/>
</dbReference>
<reference evidence="17" key="3">
    <citation type="submission" date="2020-12" db="UniProtKB">
        <authorList>
            <consortium name="EnsemblPlants"/>
        </authorList>
    </citation>
    <scope>IDENTIFICATION</scope>
</reference>
<reference evidence="16 18" key="1">
    <citation type="journal article" date="2008" name="Science">
        <title>The Physcomitrella genome reveals evolutionary insights into the conquest of land by plants.</title>
        <authorList>
            <person name="Rensing S."/>
            <person name="Lang D."/>
            <person name="Zimmer A."/>
            <person name="Terry A."/>
            <person name="Salamov A."/>
            <person name="Shapiro H."/>
            <person name="Nishiyama T."/>
            <person name="Perroud P.-F."/>
            <person name="Lindquist E."/>
            <person name="Kamisugi Y."/>
            <person name="Tanahashi T."/>
            <person name="Sakakibara K."/>
            <person name="Fujita T."/>
            <person name="Oishi K."/>
            <person name="Shin-I T."/>
            <person name="Kuroki Y."/>
            <person name="Toyoda A."/>
            <person name="Suzuki Y."/>
            <person name="Hashimoto A."/>
            <person name="Yamaguchi K."/>
            <person name="Sugano A."/>
            <person name="Kohara Y."/>
            <person name="Fujiyama A."/>
            <person name="Anterola A."/>
            <person name="Aoki S."/>
            <person name="Ashton N."/>
            <person name="Barbazuk W.B."/>
            <person name="Barker E."/>
            <person name="Bennetzen J."/>
            <person name="Bezanilla M."/>
            <person name="Blankenship R."/>
            <person name="Cho S.H."/>
            <person name="Dutcher S."/>
            <person name="Estelle M."/>
            <person name="Fawcett J.A."/>
            <person name="Gundlach H."/>
            <person name="Hanada K."/>
            <person name="Heyl A."/>
            <person name="Hicks K.A."/>
            <person name="Hugh J."/>
            <person name="Lohr M."/>
            <person name="Mayer K."/>
            <person name="Melkozernov A."/>
            <person name="Murata T."/>
            <person name="Nelson D."/>
            <person name="Pils B."/>
            <person name="Prigge M."/>
            <person name="Reiss B."/>
            <person name="Renner T."/>
            <person name="Rombauts S."/>
            <person name="Rushton P."/>
            <person name="Sanderfoot A."/>
            <person name="Schween G."/>
            <person name="Shiu S.-H."/>
            <person name="Stueber K."/>
            <person name="Theodoulou F.L."/>
            <person name="Tu H."/>
            <person name="Van de Peer Y."/>
            <person name="Verrier P.J."/>
            <person name="Waters E."/>
            <person name="Wood A."/>
            <person name="Yang L."/>
            <person name="Cove D."/>
            <person name="Cuming A."/>
            <person name="Hasebe M."/>
            <person name="Lucas S."/>
            <person name="Mishler D.B."/>
            <person name="Reski R."/>
            <person name="Grigoriev I."/>
            <person name="Quatrano R.S."/>
            <person name="Boore J.L."/>
        </authorList>
    </citation>
    <scope>NUCLEOTIDE SEQUENCE [LARGE SCALE GENOMIC DNA]</scope>
    <source>
        <strain evidence="17 18">cv. Gransden 2004</strain>
    </source>
</reference>
<evidence type="ECO:0000313" key="16">
    <source>
        <dbReference type="EMBL" id="PNR26680.1"/>
    </source>
</evidence>
<sequence>MASFRAGAAVSLCLMTLVTMLSVDALTTDFYAKSCPRIHSIVKAEIKKAVNVEKRMAASLIRLHFHDCFVHGCDGSILLDSIPGMDSEKFAPPNDRSARGYEAIDAIKVALEKACPRTVSCADILAIAYRDSAVEVGLVPEYPVPFGRRDSLRAAPIAEVNLRLPGPDFDISTLKASFANQSLDERDLVALSGAHTIGRVRCQFVRLFLNDPGTNADFKKELARLCAPTVDAFTLQNLDLKTPDKFDNNYYKNLRRGEGIIRSDQVLWSSEGTHQKITKDFAENQENFFRQFIESSIKMGKIKPPPGSPSEIRLNCHQANPRPLIEQVVAVE</sequence>
<dbReference type="Gene3D" id="1.10.520.10">
    <property type="match status" value="1"/>
</dbReference>
<feature type="binding site" evidence="11">
    <location>
        <position position="67"/>
    </location>
    <ligand>
        <name>Ca(2+)</name>
        <dbReference type="ChEBI" id="CHEBI:29108"/>
        <label>1</label>
    </ligand>
</feature>
<dbReference type="OrthoDB" id="2113341at2759"/>
<keyword evidence="14" id="KW-0376">Hydrogen peroxide</keyword>
<dbReference type="InterPro" id="IPR010255">
    <property type="entry name" value="Haem_peroxidase_sf"/>
</dbReference>
<dbReference type="AlphaFoldDB" id="A0A2K1IBL0"/>
<dbReference type="EnsemblPlants" id="Pp3c26_3070V3.2">
    <property type="protein sequence ID" value="Pp3c26_3070V3.2"/>
    <property type="gene ID" value="Pp3c26_3070"/>
</dbReference>
<feature type="binding site" evidence="11">
    <location>
        <position position="239"/>
    </location>
    <ligand>
        <name>Ca(2+)</name>
        <dbReference type="ChEBI" id="CHEBI:29108"/>
        <label>2</label>
    </ligand>
</feature>
<dbReference type="Gramene" id="Pp3c26_3070V3.1">
    <property type="protein sequence ID" value="Pp3c26_3070V3.1"/>
    <property type="gene ID" value="Pp3c26_3070"/>
</dbReference>
<comment type="similarity">
    <text evidence="2">Belongs to the peroxidase family. Ascorbate peroxidase subfamily.</text>
</comment>
<dbReference type="FunFam" id="1.10.520.10:FF:000009">
    <property type="entry name" value="Peroxidase"/>
    <property type="match status" value="1"/>
</dbReference>
<feature type="disulfide bond" evidence="13">
    <location>
        <begin position="121"/>
        <end position="316"/>
    </location>
</feature>
<keyword evidence="7 11" id="KW-0408">Iron</keyword>
<dbReference type="FunFam" id="1.10.420.10:FF:000001">
    <property type="entry name" value="Peroxidase"/>
    <property type="match status" value="1"/>
</dbReference>
<dbReference type="GO" id="GO:0042744">
    <property type="term" value="P:hydrogen peroxide catabolic process"/>
    <property type="evidence" value="ECO:0007669"/>
    <property type="project" value="UniProtKB-KW"/>
</dbReference>
<feature type="disulfide bond" evidence="13">
    <location>
        <begin position="202"/>
        <end position="226"/>
    </location>
</feature>
<feature type="binding site" evidence="11">
    <location>
        <position position="247"/>
    </location>
    <ligand>
        <name>Ca(2+)</name>
        <dbReference type="ChEBI" id="CHEBI:29108"/>
        <label>2</label>
    </ligand>
</feature>
<dbReference type="GO" id="GO:0004601">
    <property type="term" value="F:peroxidase activity"/>
    <property type="evidence" value="ECO:0000318"/>
    <property type="project" value="GO_Central"/>
</dbReference>
<evidence type="ECO:0000256" key="3">
    <source>
        <dbReference type="ARBA" id="ARBA00022559"/>
    </source>
</evidence>
<comment type="similarity">
    <text evidence="14">Belongs to the peroxidase family. Classical plant (class III) peroxidase subfamily.</text>
</comment>
<reference evidence="16 18" key="2">
    <citation type="journal article" date="2018" name="Plant J.">
        <title>The Physcomitrella patens chromosome-scale assembly reveals moss genome structure and evolution.</title>
        <authorList>
            <person name="Lang D."/>
            <person name="Ullrich K.K."/>
            <person name="Murat F."/>
            <person name="Fuchs J."/>
            <person name="Jenkins J."/>
            <person name="Haas F.B."/>
            <person name="Piednoel M."/>
            <person name="Gundlach H."/>
            <person name="Van Bel M."/>
            <person name="Meyberg R."/>
            <person name="Vives C."/>
            <person name="Morata J."/>
            <person name="Symeonidi A."/>
            <person name="Hiss M."/>
            <person name="Muchero W."/>
            <person name="Kamisugi Y."/>
            <person name="Saleh O."/>
            <person name="Blanc G."/>
            <person name="Decker E.L."/>
            <person name="van Gessel N."/>
            <person name="Grimwood J."/>
            <person name="Hayes R.D."/>
            <person name="Graham S.W."/>
            <person name="Gunter L.E."/>
            <person name="McDaniel S.F."/>
            <person name="Hoernstein S.N.W."/>
            <person name="Larsson A."/>
            <person name="Li F.W."/>
            <person name="Perroud P.F."/>
            <person name="Phillips J."/>
            <person name="Ranjan P."/>
            <person name="Rokshar D.S."/>
            <person name="Rothfels C.J."/>
            <person name="Schneider L."/>
            <person name="Shu S."/>
            <person name="Stevenson D.W."/>
            <person name="Thummler F."/>
            <person name="Tillich M."/>
            <person name="Villarreal Aguilar J.C."/>
            <person name="Widiez T."/>
            <person name="Wong G.K."/>
            <person name="Wymore A."/>
            <person name="Zhang Y."/>
            <person name="Zimmer A.D."/>
            <person name="Quatrano R.S."/>
            <person name="Mayer K.F.X."/>
            <person name="Goodstein D."/>
            <person name="Casacuberta J.M."/>
            <person name="Vandepoele K."/>
            <person name="Reski R."/>
            <person name="Cuming A.C."/>
            <person name="Tuskan G.A."/>
            <person name="Maumus F."/>
            <person name="Salse J."/>
            <person name="Schmutz J."/>
            <person name="Rensing S.A."/>
        </authorList>
    </citation>
    <scope>NUCLEOTIDE SEQUENCE [LARGE SCALE GENOMIC DNA]</scope>
    <source>
        <strain evidence="17 18">cv. Gransden 2004</strain>
    </source>
</reference>
<dbReference type="InterPro" id="IPR019794">
    <property type="entry name" value="Peroxidases_AS"/>
</dbReference>
<dbReference type="InterPro" id="IPR002016">
    <property type="entry name" value="Haem_peroxidase"/>
</dbReference>
<protein>
    <recommendedName>
        <fullName evidence="14">Peroxidase</fullName>
        <ecNumber evidence="14">1.11.1.7</ecNumber>
    </recommendedName>
</protein>
<proteinExistence type="inferred from homology"/>
<accession>A0A2K1IBL0</accession>
<evidence type="ECO:0000256" key="14">
    <source>
        <dbReference type="RuleBase" id="RU362060"/>
    </source>
</evidence>
<dbReference type="InterPro" id="IPR000823">
    <property type="entry name" value="Peroxidase_pln"/>
</dbReference>
<dbReference type="EC" id="1.11.1.7" evidence="14"/>
<feature type="binding site" evidence="11">
    <location>
        <position position="74"/>
    </location>
    <ligand>
        <name>Ca(2+)</name>
        <dbReference type="ChEBI" id="CHEBI:29108"/>
        <label>1</label>
    </ligand>
</feature>
<evidence type="ECO:0000256" key="12">
    <source>
        <dbReference type="PIRSR" id="PIRSR600823-4"/>
    </source>
</evidence>
<feature type="binding site" evidence="11">
    <location>
        <position position="76"/>
    </location>
    <ligand>
        <name>Ca(2+)</name>
        <dbReference type="ChEBI" id="CHEBI:29108"/>
        <label>1</label>
    </ligand>
</feature>
<evidence type="ECO:0000256" key="1">
    <source>
        <dbReference type="ARBA" id="ARBA00000189"/>
    </source>
</evidence>
<dbReference type="PROSITE" id="PS00436">
    <property type="entry name" value="PEROXIDASE_2"/>
    <property type="match status" value="1"/>
</dbReference>
<gene>
    <name evidence="17" type="primary">LOC112277702</name>
    <name evidence="16" type="ORF">PHYPA_030161</name>
</gene>
<dbReference type="PRINTS" id="PR00461">
    <property type="entry name" value="PLPEROXIDASE"/>
</dbReference>
<feature type="binding site" description="axial binding residue" evidence="11">
    <location>
        <position position="195"/>
    </location>
    <ligand>
        <name>heme b</name>
        <dbReference type="ChEBI" id="CHEBI:60344"/>
    </ligand>
    <ligandPart>
        <name>Fe</name>
        <dbReference type="ChEBI" id="CHEBI:18248"/>
    </ligandPart>
</feature>
<keyword evidence="6 14" id="KW-0560">Oxidoreductase</keyword>
<evidence type="ECO:0000256" key="9">
    <source>
        <dbReference type="PIRSR" id="PIRSR600823-1"/>
    </source>
</evidence>
<organism evidence="16">
    <name type="scientific">Physcomitrium patens</name>
    <name type="common">Spreading-leaved earth moss</name>
    <name type="synonym">Physcomitrella patens</name>
    <dbReference type="NCBI Taxonomy" id="3218"/>
    <lineage>
        <taxon>Eukaryota</taxon>
        <taxon>Viridiplantae</taxon>
        <taxon>Streptophyta</taxon>
        <taxon>Embryophyta</taxon>
        <taxon>Bryophyta</taxon>
        <taxon>Bryophytina</taxon>
        <taxon>Bryopsida</taxon>
        <taxon>Funariidae</taxon>
        <taxon>Funariales</taxon>
        <taxon>Funariaceae</taxon>
        <taxon>Physcomitrium</taxon>
    </lineage>
</organism>
<dbReference type="GO" id="GO:0140825">
    <property type="term" value="F:lactoperoxidase activity"/>
    <property type="evidence" value="ECO:0007669"/>
    <property type="project" value="UniProtKB-EC"/>
</dbReference>
<dbReference type="Pfam" id="PF00141">
    <property type="entry name" value="peroxidase"/>
    <property type="match status" value="1"/>
</dbReference>
<evidence type="ECO:0000259" key="15">
    <source>
        <dbReference type="PROSITE" id="PS50873"/>
    </source>
</evidence>
<dbReference type="SMR" id="A0A2K1IBL0"/>
<dbReference type="CDD" id="cd00693">
    <property type="entry name" value="secretory_peroxidase"/>
    <property type="match status" value="1"/>
</dbReference>
<keyword evidence="5 11" id="KW-0479">Metal-binding</keyword>
<evidence type="ECO:0000256" key="6">
    <source>
        <dbReference type="ARBA" id="ARBA00023002"/>
    </source>
</evidence>
<feature type="disulfide bond" evidence="13">
    <location>
        <begin position="35"/>
        <end position="115"/>
    </location>
</feature>
<feature type="disulfide bond" evidence="13">
    <location>
        <begin position="68"/>
        <end position="73"/>
    </location>
</feature>
<dbReference type="GO" id="GO:0020037">
    <property type="term" value="F:heme binding"/>
    <property type="evidence" value="ECO:0007669"/>
    <property type="project" value="UniProtKB-UniRule"/>
</dbReference>
<evidence type="ECO:0000256" key="5">
    <source>
        <dbReference type="ARBA" id="ARBA00022723"/>
    </source>
</evidence>
<dbReference type="GO" id="GO:0006979">
    <property type="term" value="P:response to oxidative stress"/>
    <property type="evidence" value="ECO:0007669"/>
    <property type="project" value="UniProtKB-UniRule"/>
</dbReference>
<dbReference type="STRING" id="3218.A0A2K1IBL0"/>
<evidence type="ECO:0000313" key="17">
    <source>
        <dbReference type="EnsemblPlants" id="Pp3c26_3070V3.1"/>
    </source>
</evidence>
<keyword evidence="4 14" id="KW-0349">Heme</keyword>
<keyword evidence="3 14" id="KW-0575">Peroxidase</keyword>